<dbReference type="Pfam" id="PF10008">
    <property type="entry name" value="DUF2251"/>
    <property type="match status" value="1"/>
</dbReference>
<gene>
    <name evidence="1" type="ORF">HDF15_001868</name>
</gene>
<organism evidence="1 2">
    <name type="scientific">Granulicella mallensis</name>
    <dbReference type="NCBI Taxonomy" id="940614"/>
    <lineage>
        <taxon>Bacteria</taxon>
        <taxon>Pseudomonadati</taxon>
        <taxon>Acidobacteriota</taxon>
        <taxon>Terriglobia</taxon>
        <taxon>Terriglobales</taxon>
        <taxon>Acidobacteriaceae</taxon>
        <taxon>Granulicella</taxon>
    </lineage>
</organism>
<comment type="caution">
    <text evidence="1">The sequence shown here is derived from an EMBL/GenBank/DDBJ whole genome shotgun (WGS) entry which is preliminary data.</text>
</comment>
<name>A0A7W8E9B9_9BACT</name>
<dbReference type="EMBL" id="JACHIO010000006">
    <property type="protein sequence ID" value="MBB5063526.1"/>
    <property type="molecule type" value="Genomic_DNA"/>
</dbReference>
<evidence type="ECO:0008006" key="3">
    <source>
        <dbReference type="Google" id="ProtNLM"/>
    </source>
</evidence>
<protein>
    <recommendedName>
        <fullName evidence="3">DUF2251 domain-containing protein</fullName>
    </recommendedName>
</protein>
<dbReference type="InterPro" id="IPR014449">
    <property type="entry name" value="UCP007050_HI0931"/>
</dbReference>
<accession>A0A7W8E9B9</accession>
<dbReference type="Proteomes" id="UP000584867">
    <property type="component" value="Unassembled WGS sequence"/>
</dbReference>
<proteinExistence type="predicted"/>
<sequence length="138" mass="15878">MDSLTFKPGDAFLSSDSPAVPWTAVFEDEGESGYFYACDRSQQTQEHSIMDAMLVYNISSFKEPDREYIASVQWSRDGQQCVLYIDGSAQALIDFARKLSFCRTNFPNFLEQSGEIWRKNSHAWDEEAIRRFEAAIYT</sequence>
<evidence type="ECO:0000313" key="1">
    <source>
        <dbReference type="EMBL" id="MBB5063526.1"/>
    </source>
</evidence>
<dbReference type="AlphaFoldDB" id="A0A7W8E9B9"/>
<evidence type="ECO:0000313" key="2">
    <source>
        <dbReference type="Proteomes" id="UP000584867"/>
    </source>
</evidence>
<reference evidence="1 2" key="1">
    <citation type="submission" date="2020-08" db="EMBL/GenBank/DDBJ databases">
        <title>Genomic Encyclopedia of Type Strains, Phase IV (KMG-V): Genome sequencing to study the core and pangenomes of soil and plant-associated prokaryotes.</title>
        <authorList>
            <person name="Whitman W."/>
        </authorList>
    </citation>
    <scope>NUCLEOTIDE SEQUENCE [LARGE SCALE GENOMIC DNA]</scope>
    <source>
        <strain evidence="1 2">X5P3</strain>
    </source>
</reference>
<dbReference type="RefSeq" id="WP_184254750.1">
    <property type="nucleotide sequence ID" value="NZ_JACHIO010000006.1"/>
</dbReference>